<keyword evidence="2" id="KW-1185">Reference proteome</keyword>
<proteinExistence type="predicted"/>
<dbReference type="AlphaFoldDB" id="A0AA37QHH4"/>
<reference evidence="1" key="1">
    <citation type="submission" date="2022-08" db="EMBL/GenBank/DDBJ databases">
        <title>Draft genome sequencing of Roseisolibacter agri AW1220.</title>
        <authorList>
            <person name="Tobiishi Y."/>
            <person name="Tonouchi A."/>
        </authorList>
    </citation>
    <scope>NUCLEOTIDE SEQUENCE</scope>
    <source>
        <strain evidence="1">AW1220</strain>
    </source>
</reference>
<protein>
    <submittedName>
        <fullName evidence="1">Uncharacterized protein</fullName>
    </submittedName>
</protein>
<sequence>MADLVLARLQDTGTVQLDGARVRRAGWMPAPSAAHRRVLDALPDRLAAAGLARPTTVERTAELGVEVPAPRAPGQPDARVVALDPERTRTADALHRGIALLAGRCTPGEIYLPGTRRGMRERSRMHFMSVLEHLDREGLTALVADSRRWRGGPGTSCATSHA</sequence>
<dbReference type="EMBL" id="BRXS01000004">
    <property type="protein sequence ID" value="GLC26550.1"/>
    <property type="molecule type" value="Genomic_DNA"/>
</dbReference>
<dbReference type="RefSeq" id="WP_284351000.1">
    <property type="nucleotide sequence ID" value="NZ_BRXS01000004.1"/>
</dbReference>
<accession>A0AA37QHH4</accession>
<gene>
    <name evidence="1" type="ORF">rosag_30630</name>
</gene>
<dbReference type="Gene3D" id="1.10.10.2770">
    <property type="match status" value="1"/>
</dbReference>
<evidence type="ECO:0000313" key="2">
    <source>
        <dbReference type="Proteomes" id="UP001161325"/>
    </source>
</evidence>
<dbReference type="Proteomes" id="UP001161325">
    <property type="component" value="Unassembled WGS sequence"/>
</dbReference>
<comment type="caution">
    <text evidence="1">The sequence shown here is derived from an EMBL/GenBank/DDBJ whole genome shotgun (WGS) entry which is preliminary data.</text>
</comment>
<evidence type="ECO:0000313" key="1">
    <source>
        <dbReference type="EMBL" id="GLC26550.1"/>
    </source>
</evidence>
<organism evidence="1 2">
    <name type="scientific">Roseisolibacter agri</name>
    <dbReference type="NCBI Taxonomy" id="2014610"/>
    <lineage>
        <taxon>Bacteria</taxon>
        <taxon>Pseudomonadati</taxon>
        <taxon>Gemmatimonadota</taxon>
        <taxon>Gemmatimonadia</taxon>
        <taxon>Gemmatimonadales</taxon>
        <taxon>Gemmatimonadaceae</taxon>
        <taxon>Roseisolibacter</taxon>
    </lineage>
</organism>
<name>A0AA37QHH4_9BACT</name>